<name>A0A8S0WIS1_CYCAE</name>
<sequence length="530" mass="59624">MAICTVCGADGRKNVTDSTLVSWECPKNQDSPCEPCLKISELELRIQQTKSLLVQLVEERRSLQTHRNREHDPMGKLPPEIVSSIFTFCGAPPRSSRIKTFGIWKLSLFSQVLGRVCRRWREIAQATPQLWTNITLSLETAKANWQTERTKERISRSGHLPLSISLFMSNSGTSPFDPHPFHTLIDLLNGNSWRWRDISASIPYSLLSRLRPDKHGIPMLTDMTIRACDCRIVRQAFPFDFGPITPSLVSVDFCAFFFASIVISWRTVVRVHLGTLSVGEFFELFQQGPNITECNIDSITGGDEEHLNPSDELIHCSLRQLALGSEGDVSGMHLSKLLVPSLQSLNYNEGRASVLRAVLAPSSSLISLSIKDVAGTEEEILEILHMTPSLERLRVYQCPLANQFLHTLAATTICHRDDEGQRVFLPSLKDLIWDDVSQRLSWHLIPLLFPSGPLSSTGHQRPLKRVEIAVSDLEDDDYIEEEVLKEILGILKRGIELVITNAADDDLIAHSQEYYESLDSREGTDQSEET</sequence>
<dbReference type="InterPro" id="IPR036047">
    <property type="entry name" value="F-box-like_dom_sf"/>
</dbReference>
<dbReference type="InterPro" id="IPR001810">
    <property type="entry name" value="F-box_dom"/>
</dbReference>
<dbReference type="AlphaFoldDB" id="A0A8S0WIS1"/>
<dbReference type="OrthoDB" id="2269034at2759"/>
<evidence type="ECO:0000313" key="2">
    <source>
        <dbReference type="EMBL" id="CAA7270700.1"/>
    </source>
</evidence>
<dbReference type="SUPFAM" id="SSF81383">
    <property type="entry name" value="F-box domain"/>
    <property type="match status" value="1"/>
</dbReference>
<organism evidence="2 3">
    <name type="scientific">Cyclocybe aegerita</name>
    <name type="common">Black poplar mushroom</name>
    <name type="synonym">Agrocybe aegerita</name>
    <dbReference type="NCBI Taxonomy" id="1973307"/>
    <lineage>
        <taxon>Eukaryota</taxon>
        <taxon>Fungi</taxon>
        <taxon>Dikarya</taxon>
        <taxon>Basidiomycota</taxon>
        <taxon>Agaricomycotina</taxon>
        <taxon>Agaricomycetes</taxon>
        <taxon>Agaricomycetidae</taxon>
        <taxon>Agaricales</taxon>
        <taxon>Agaricineae</taxon>
        <taxon>Bolbitiaceae</taxon>
        <taxon>Cyclocybe</taxon>
    </lineage>
</organism>
<proteinExistence type="predicted"/>
<dbReference type="SUPFAM" id="SSF52047">
    <property type="entry name" value="RNI-like"/>
    <property type="match status" value="1"/>
</dbReference>
<keyword evidence="3" id="KW-1185">Reference proteome</keyword>
<comment type="caution">
    <text evidence="2">The sequence shown here is derived from an EMBL/GenBank/DDBJ whole genome shotgun (WGS) entry which is preliminary data.</text>
</comment>
<evidence type="ECO:0000313" key="3">
    <source>
        <dbReference type="Proteomes" id="UP000467700"/>
    </source>
</evidence>
<dbReference type="InterPro" id="IPR032675">
    <property type="entry name" value="LRR_dom_sf"/>
</dbReference>
<dbReference type="EMBL" id="CACVBS010000094">
    <property type="protein sequence ID" value="CAA7270700.1"/>
    <property type="molecule type" value="Genomic_DNA"/>
</dbReference>
<dbReference type="Gene3D" id="3.80.10.10">
    <property type="entry name" value="Ribonuclease Inhibitor"/>
    <property type="match status" value="1"/>
</dbReference>
<feature type="domain" description="F-box" evidence="1">
    <location>
        <begin position="75"/>
        <end position="136"/>
    </location>
</feature>
<dbReference type="Gene3D" id="1.20.1280.50">
    <property type="match status" value="1"/>
</dbReference>
<evidence type="ECO:0000259" key="1">
    <source>
        <dbReference type="Pfam" id="PF12937"/>
    </source>
</evidence>
<protein>
    <recommendedName>
        <fullName evidence="1">F-box domain-containing protein</fullName>
    </recommendedName>
</protein>
<accession>A0A8S0WIS1</accession>
<gene>
    <name evidence="2" type="ORF">AAE3_LOCUS12911</name>
</gene>
<reference evidence="2 3" key="1">
    <citation type="submission" date="2020-01" db="EMBL/GenBank/DDBJ databases">
        <authorList>
            <person name="Gupta K D."/>
        </authorList>
    </citation>
    <scope>NUCLEOTIDE SEQUENCE [LARGE SCALE GENOMIC DNA]</scope>
</reference>
<dbReference type="Proteomes" id="UP000467700">
    <property type="component" value="Unassembled WGS sequence"/>
</dbReference>
<dbReference type="Pfam" id="PF12937">
    <property type="entry name" value="F-box-like"/>
    <property type="match status" value="1"/>
</dbReference>